<protein>
    <recommendedName>
        <fullName evidence="3">HNH endonuclease</fullName>
    </recommendedName>
</protein>
<name>A0A1I7E3G8_9ENTR</name>
<keyword evidence="2" id="KW-1185">Reference proteome</keyword>
<proteinExistence type="predicted"/>
<evidence type="ECO:0000313" key="1">
    <source>
        <dbReference type="EMBL" id="SFU18445.1"/>
    </source>
</evidence>
<evidence type="ECO:0000313" key="2">
    <source>
        <dbReference type="Proteomes" id="UP000199187"/>
    </source>
</evidence>
<evidence type="ECO:0008006" key="3">
    <source>
        <dbReference type="Google" id="ProtNLM"/>
    </source>
</evidence>
<organism evidence="1 2">
    <name type="scientific">Kosakonia arachidis</name>
    <dbReference type="NCBI Taxonomy" id="551989"/>
    <lineage>
        <taxon>Bacteria</taxon>
        <taxon>Pseudomonadati</taxon>
        <taxon>Pseudomonadota</taxon>
        <taxon>Gammaproteobacteria</taxon>
        <taxon>Enterobacterales</taxon>
        <taxon>Enterobacteriaceae</taxon>
        <taxon>Kosakonia</taxon>
    </lineage>
</organism>
<reference evidence="2" key="1">
    <citation type="submission" date="2016-10" db="EMBL/GenBank/DDBJ databases">
        <authorList>
            <person name="Varghese N."/>
            <person name="Submissions S."/>
        </authorList>
    </citation>
    <scope>NUCLEOTIDE SEQUENCE [LARGE SCALE GENOMIC DNA]</scope>
    <source>
        <strain evidence="2">Ah-143</strain>
    </source>
</reference>
<dbReference type="Proteomes" id="UP000199187">
    <property type="component" value="Unassembled WGS sequence"/>
</dbReference>
<dbReference type="EMBL" id="FPAU01000009">
    <property type="protein sequence ID" value="SFU18445.1"/>
    <property type="molecule type" value="Genomic_DNA"/>
</dbReference>
<accession>A0A1I7E3G8</accession>
<dbReference type="AlphaFoldDB" id="A0A1I7E3G8"/>
<sequence length="240" mass="27701">MRASTYCVYCGVLMNRIVNDPHSRTVEHMIPQVSVSIHRTNGEGDFHACKKCNSEKSRVDEILGVICRMVGDNTDGSFDAINNFHKALSRKDSRFKQAFQSVSHSQRGTSITLPLTAKELYRYGTWLGKGVYFIQRGELLPENLIVWVELIGHEEVIFIKEQYRRQHGSDAFDDLSQNNRIKNVNKESFLITSDDARVMFVCLNRVVMFHIKIIDDTYINQKKCKKVLRSLEKRIGKLKK</sequence>
<dbReference type="OrthoDB" id="9819331at2"/>
<gene>
    <name evidence="1" type="ORF">SAMN05192562_10963</name>
</gene>